<gene>
    <name evidence="1" type="ORF">KAJ71_05595</name>
</gene>
<organism evidence="1 2">
    <name type="scientific">Serratia silvae</name>
    <dbReference type="NCBI Taxonomy" id="2824122"/>
    <lineage>
        <taxon>Bacteria</taxon>
        <taxon>Pseudomonadati</taxon>
        <taxon>Pseudomonadota</taxon>
        <taxon>Gammaproteobacteria</taxon>
        <taxon>Enterobacterales</taxon>
        <taxon>Yersiniaceae</taxon>
        <taxon>Serratia</taxon>
    </lineage>
</organism>
<dbReference type="Proteomes" id="UP001165275">
    <property type="component" value="Unassembled WGS sequence"/>
</dbReference>
<evidence type="ECO:0000313" key="1">
    <source>
        <dbReference type="EMBL" id="MCL1028511.1"/>
    </source>
</evidence>
<keyword evidence="2" id="KW-1185">Reference proteome</keyword>
<protein>
    <submittedName>
        <fullName evidence="1">Uncharacterized protein</fullName>
    </submittedName>
</protein>
<proteinExistence type="predicted"/>
<dbReference type="RefSeq" id="WP_248944787.1">
    <property type="nucleotide sequence ID" value="NZ_CBCSGY010000004.1"/>
</dbReference>
<dbReference type="EMBL" id="JAGQDC010000003">
    <property type="protein sequence ID" value="MCL1028511.1"/>
    <property type="molecule type" value="Genomic_DNA"/>
</dbReference>
<accession>A0ABT0K902</accession>
<name>A0ABT0K902_9GAMM</name>
<comment type="caution">
    <text evidence="1">The sequence shown here is derived from an EMBL/GenBank/DDBJ whole genome shotgun (WGS) entry which is preliminary data.</text>
</comment>
<sequence>MEQLQRLAQAIAETYIRDLERNTGSNTVTYNGVTGCVNKDLLASGLVDNAVAAVKNLKGAIDIEREAYKSLMALISLDGREYQLTDHGKNVIDTATRIELAQNKKPTLN</sequence>
<evidence type="ECO:0000313" key="2">
    <source>
        <dbReference type="Proteomes" id="UP001165275"/>
    </source>
</evidence>
<reference evidence="1" key="1">
    <citation type="submission" date="2021-04" db="EMBL/GenBank/DDBJ databases">
        <title>Genome sequence of Serratia sp. arafor3.</title>
        <authorList>
            <person name="Besaury L."/>
        </authorList>
    </citation>
    <scope>NUCLEOTIDE SEQUENCE</scope>
    <source>
        <strain evidence="1">Arafor3</strain>
    </source>
</reference>